<name>A0A7S3TQN0_9SPIT</name>
<feature type="compositionally biased region" description="Basic and acidic residues" evidence="4">
    <location>
        <begin position="138"/>
        <end position="163"/>
    </location>
</feature>
<gene>
    <name evidence="6" type="ORF">SACU0126_LOCUS28525</name>
</gene>
<feature type="region of interest" description="Disordered" evidence="4">
    <location>
        <begin position="136"/>
        <end position="163"/>
    </location>
</feature>
<dbReference type="InterPro" id="IPR027417">
    <property type="entry name" value="P-loop_NTPase"/>
</dbReference>
<dbReference type="PROSITE" id="PS50052">
    <property type="entry name" value="GUANYLATE_KINASE_2"/>
    <property type="match status" value="1"/>
</dbReference>
<dbReference type="GO" id="GO:0005829">
    <property type="term" value="C:cytosol"/>
    <property type="evidence" value="ECO:0007669"/>
    <property type="project" value="TreeGrafter"/>
</dbReference>
<evidence type="ECO:0000256" key="3">
    <source>
        <dbReference type="ARBA" id="ARBA00022777"/>
    </source>
</evidence>
<keyword evidence="2" id="KW-0808">Transferase</keyword>
<evidence type="ECO:0000256" key="2">
    <source>
        <dbReference type="ARBA" id="ARBA00022679"/>
    </source>
</evidence>
<dbReference type="PANTHER" id="PTHR23117:SF13">
    <property type="entry name" value="GUANYLATE KINASE"/>
    <property type="match status" value="1"/>
</dbReference>
<sequence>MQANGEFLEVRERLEGNMYGTTFAELERIKNAGKIPIIEVDVQGAIEINVKALEGNFLYIYPPSFEELRKRMGNRTETEHQFKVRIADAIKQIEIANNSVLFTNRLVNDKLKDANSQFDTLIQALYFQEIRNINTAKKGKEQNKEQADSKDEEKKEQQPAAKE</sequence>
<dbReference type="InterPro" id="IPR008144">
    <property type="entry name" value="Guanylate_kin-like_dom"/>
</dbReference>
<dbReference type="GO" id="GO:0004385">
    <property type="term" value="F:GMP kinase activity"/>
    <property type="evidence" value="ECO:0007669"/>
    <property type="project" value="TreeGrafter"/>
</dbReference>
<dbReference type="EMBL" id="HBIQ01089412">
    <property type="protein sequence ID" value="CAE0589736.1"/>
    <property type="molecule type" value="Transcribed_RNA"/>
</dbReference>
<dbReference type="InterPro" id="IPR008145">
    <property type="entry name" value="GK/Ca_channel_bsu"/>
</dbReference>
<feature type="domain" description="Guanylate kinase-like" evidence="5">
    <location>
        <begin position="1"/>
        <end position="123"/>
    </location>
</feature>
<proteinExistence type="inferred from homology"/>
<protein>
    <recommendedName>
        <fullName evidence="5">Guanylate kinase-like domain-containing protein</fullName>
    </recommendedName>
</protein>
<dbReference type="Gene3D" id="3.40.50.300">
    <property type="entry name" value="P-loop containing nucleotide triphosphate hydrolases"/>
    <property type="match status" value="1"/>
</dbReference>
<organism evidence="6">
    <name type="scientific">Strombidinopsis acuminata</name>
    <dbReference type="NCBI Taxonomy" id="141414"/>
    <lineage>
        <taxon>Eukaryota</taxon>
        <taxon>Sar</taxon>
        <taxon>Alveolata</taxon>
        <taxon>Ciliophora</taxon>
        <taxon>Intramacronucleata</taxon>
        <taxon>Spirotrichea</taxon>
        <taxon>Choreotrichia</taxon>
        <taxon>Choreotrichida</taxon>
        <taxon>Strombidinopsidae</taxon>
        <taxon>Strombidinopsis</taxon>
    </lineage>
</organism>
<accession>A0A7S3TQN0</accession>
<reference evidence="6" key="1">
    <citation type="submission" date="2021-01" db="EMBL/GenBank/DDBJ databases">
        <authorList>
            <person name="Corre E."/>
            <person name="Pelletier E."/>
            <person name="Niang G."/>
            <person name="Scheremetjew M."/>
            <person name="Finn R."/>
            <person name="Kale V."/>
            <person name="Holt S."/>
            <person name="Cochrane G."/>
            <person name="Meng A."/>
            <person name="Brown T."/>
            <person name="Cohen L."/>
        </authorList>
    </citation>
    <scope>NUCLEOTIDE SEQUENCE</scope>
    <source>
        <strain evidence="6">SPMC142</strain>
    </source>
</reference>
<comment type="similarity">
    <text evidence="1">Belongs to the guanylate kinase family.</text>
</comment>
<dbReference type="SUPFAM" id="SSF52540">
    <property type="entry name" value="P-loop containing nucleoside triphosphate hydrolases"/>
    <property type="match status" value="1"/>
</dbReference>
<dbReference type="Pfam" id="PF00625">
    <property type="entry name" value="Guanylate_kin"/>
    <property type="match status" value="1"/>
</dbReference>
<evidence type="ECO:0000259" key="5">
    <source>
        <dbReference type="PROSITE" id="PS50052"/>
    </source>
</evidence>
<keyword evidence="3" id="KW-0418">Kinase</keyword>
<evidence type="ECO:0000256" key="1">
    <source>
        <dbReference type="ARBA" id="ARBA00005790"/>
    </source>
</evidence>
<evidence type="ECO:0000256" key="4">
    <source>
        <dbReference type="SAM" id="MobiDB-lite"/>
    </source>
</evidence>
<dbReference type="PANTHER" id="PTHR23117">
    <property type="entry name" value="GUANYLATE KINASE-RELATED"/>
    <property type="match status" value="1"/>
</dbReference>
<dbReference type="AlphaFoldDB" id="A0A7S3TQN0"/>
<evidence type="ECO:0000313" key="6">
    <source>
        <dbReference type="EMBL" id="CAE0589736.1"/>
    </source>
</evidence>